<comment type="similarity">
    <text evidence="2 6">Belongs to the plant self-incompatibility (S1) protein family.</text>
</comment>
<dbReference type="EnsemblPlants" id="AES78441">
    <property type="protein sequence ID" value="AES78441"/>
    <property type="gene ID" value="MTR_7g031720"/>
</dbReference>
<dbReference type="PaxDb" id="3880-AES78441"/>
<keyword evidence="4 6" id="KW-0964">Secreted</keyword>
<evidence type="ECO:0000313" key="7">
    <source>
        <dbReference type="EMBL" id="AES78441.1"/>
    </source>
</evidence>
<keyword evidence="10" id="KW-1185">Reference proteome</keyword>
<evidence type="ECO:0000256" key="6">
    <source>
        <dbReference type="RuleBase" id="RU367044"/>
    </source>
</evidence>
<protein>
    <recommendedName>
        <fullName evidence="6">S-protein homolog</fullName>
    </recommendedName>
</protein>
<dbReference type="Proteomes" id="UP000002051">
    <property type="component" value="Unassembled WGS sequence"/>
</dbReference>
<reference evidence="7 10" key="2">
    <citation type="journal article" date="2014" name="BMC Genomics">
        <title>An improved genome release (version Mt4.0) for the model legume Medicago truncatula.</title>
        <authorList>
            <person name="Tang H."/>
            <person name="Krishnakumar V."/>
            <person name="Bidwell S."/>
            <person name="Rosen B."/>
            <person name="Chan A."/>
            <person name="Zhou S."/>
            <person name="Gentzbittel L."/>
            <person name="Childs K.L."/>
            <person name="Yandell M."/>
            <person name="Gundlach H."/>
            <person name="Mayer K.F."/>
            <person name="Schwartz D.C."/>
            <person name="Town C.D."/>
        </authorList>
    </citation>
    <scope>GENOME REANNOTATION</scope>
    <source>
        <strain evidence="9 10">cv. Jemalong A17</strain>
    </source>
</reference>
<dbReference type="PANTHER" id="PTHR31232">
    <property type="match status" value="1"/>
</dbReference>
<evidence type="ECO:0000256" key="1">
    <source>
        <dbReference type="ARBA" id="ARBA00004613"/>
    </source>
</evidence>
<evidence type="ECO:0000256" key="2">
    <source>
        <dbReference type="ARBA" id="ARBA00005581"/>
    </source>
</evidence>
<proteinExistence type="inferred from homology"/>
<organism evidence="7 10">
    <name type="scientific">Medicago truncatula</name>
    <name type="common">Barrel medic</name>
    <name type="synonym">Medicago tribuloides</name>
    <dbReference type="NCBI Taxonomy" id="3880"/>
    <lineage>
        <taxon>Eukaryota</taxon>
        <taxon>Viridiplantae</taxon>
        <taxon>Streptophyta</taxon>
        <taxon>Embryophyta</taxon>
        <taxon>Tracheophyta</taxon>
        <taxon>Spermatophyta</taxon>
        <taxon>Magnoliopsida</taxon>
        <taxon>eudicotyledons</taxon>
        <taxon>Gunneridae</taxon>
        <taxon>Pentapetalae</taxon>
        <taxon>rosids</taxon>
        <taxon>fabids</taxon>
        <taxon>Fabales</taxon>
        <taxon>Fabaceae</taxon>
        <taxon>Papilionoideae</taxon>
        <taxon>50 kb inversion clade</taxon>
        <taxon>NPAAA clade</taxon>
        <taxon>Hologalegina</taxon>
        <taxon>IRL clade</taxon>
        <taxon>Trifolieae</taxon>
        <taxon>Medicago</taxon>
    </lineage>
</organism>
<evidence type="ECO:0000313" key="9">
    <source>
        <dbReference type="EnsemblPlants" id="AES78441"/>
    </source>
</evidence>
<evidence type="ECO:0000313" key="10">
    <source>
        <dbReference type="Proteomes" id="UP000002051"/>
    </source>
</evidence>
<evidence type="ECO:0000256" key="4">
    <source>
        <dbReference type="ARBA" id="ARBA00022525"/>
    </source>
</evidence>
<accession>G7L4B3</accession>
<dbReference type="Proteomes" id="UP000265566">
    <property type="component" value="Chromosome 7"/>
</dbReference>
<dbReference type="HOGENOM" id="CLU_125658_0_0_1"/>
<keyword evidence="5 6" id="KW-0732">Signal</keyword>
<reference evidence="7 10" key="1">
    <citation type="journal article" date="2011" name="Nature">
        <title>The Medicago genome provides insight into the evolution of rhizobial symbioses.</title>
        <authorList>
            <person name="Young N.D."/>
            <person name="Debelle F."/>
            <person name="Oldroyd G.E."/>
            <person name="Geurts R."/>
            <person name="Cannon S.B."/>
            <person name="Udvardi M.K."/>
            <person name="Benedito V.A."/>
            <person name="Mayer K.F."/>
            <person name="Gouzy J."/>
            <person name="Schoof H."/>
            <person name="Van de Peer Y."/>
            <person name="Proost S."/>
            <person name="Cook D.R."/>
            <person name="Meyers B.C."/>
            <person name="Spannagl M."/>
            <person name="Cheung F."/>
            <person name="De Mita S."/>
            <person name="Krishnakumar V."/>
            <person name="Gundlach H."/>
            <person name="Zhou S."/>
            <person name="Mudge J."/>
            <person name="Bharti A.K."/>
            <person name="Murray J.D."/>
            <person name="Naoumkina M.A."/>
            <person name="Rosen B."/>
            <person name="Silverstein K.A."/>
            <person name="Tang H."/>
            <person name="Rombauts S."/>
            <person name="Zhao P.X."/>
            <person name="Zhou P."/>
            <person name="Barbe V."/>
            <person name="Bardou P."/>
            <person name="Bechner M."/>
            <person name="Bellec A."/>
            <person name="Berger A."/>
            <person name="Berges H."/>
            <person name="Bidwell S."/>
            <person name="Bisseling T."/>
            <person name="Choisne N."/>
            <person name="Couloux A."/>
            <person name="Denny R."/>
            <person name="Deshpande S."/>
            <person name="Dai X."/>
            <person name="Doyle J.J."/>
            <person name="Dudez A.M."/>
            <person name="Farmer A.D."/>
            <person name="Fouteau S."/>
            <person name="Franken C."/>
            <person name="Gibelin C."/>
            <person name="Gish J."/>
            <person name="Goldstein S."/>
            <person name="Gonzalez A.J."/>
            <person name="Green P.J."/>
            <person name="Hallab A."/>
            <person name="Hartog M."/>
            <person name="Hua A."/>
            <person name="Humphray S.J."/>
            <person name="Jeong D.H."/>
            <person name="Jing Y."/>
            <person name="Jocker A."/>
            <person name="Kenton S.M."/>
            <person name="Kim D.J."/>
            <person name="Klee K."/>
            <person name="Lai H."/>
            <person name="Lang C."/>
            <person name="Lin S."/>
            <person name="Macmil S.L."/>
            <person name="Magdelenat G."/>
            <person name="Matthews L."/>
            <person name="McCorrison J."/>
            <person name="Monaghan E.L."/>
            <person name="Mun J.H."/>
            <person name="Najar F.Z."/>
            <person name="Nicholson C."/>
            <person name="Noirot C."/>
            <person name="O'Bleness M."/>
            <person name="Paule C.R."/>
            <person name="Poulain J."/>
            <person name="Prion F."/>
            <person name="Qin B."/>
            <person name="Qu C."/>
            <person name="Retzel E.F."/>
            <person name="Riddle C."/>
            <person name="Sallet E."/>
            <person name="Samain S."/>
            <person name="Samson N."/>
            <person name="Sanders I."/>
            <person name="Saurat O."/>
            <person name="Scarpelli C."/>
            <person name="Schiex T."/>
            <person name="Segurens B."/>
            <person name="Severin A.J."/>
            <person name="Sherrier D.J."/>
            <person name="Shi R."/>
            <person name="Sims S."/>
            <person name="Singer S.R."/>
            <person name="Sinharoy S."/>
            <person name="Sterck L."/>
            <person name="Viollet A."/>
            <person name="Wang B.B."/>
            <person name="Wang K."/>
            <person name="Wang M."/>
            <person name="Wang X."/>
            <person name="Warfsmann J."/>
            <person name="Weissenbach J."/>
            <person name="White D.D."/>
            <person name="White J.D."/>
            <person name="Wiley G.B."/>
            <person name="Wincker P."/>
            <person name="Xing Y."/>
            <person name="Yang L."/>
            <person name="Yao Z."/>
            <person name="Ying F."/>
            <person name="Zhai J."/>
            <person name="Zhou L."/>
            <person name="Zuber A."/>
            <person name="Denarie J."/>
            <person name="Dixon R.A."/>
            <person name="May G.D."/>
            <person name="Schwartz D.C."/>
            <person name="Rogers J."/>
            <person name="Quetier F."/>
            <person name="Town C.D."/>
            <person name="Roe B.A."/>
        </authorList>
    </citation>
    <scope>NUCLEOTIDE SEQUENCE [LARGE SCALE GENOMIC DNA]</scope>
    <source>
        <strain evidence="7">A17</strain>
        <strain evidence="9 10">cv. Jemalong A17</strain>
    </source>
</reference>
<reference evidence="8" key="4">
    <citation type="journal article" date="2018" name="Nat. Plants">
        <title>Whole-genome landscape of Medicago truncatula symbiotic genes.</title>
        <authorList>
            <person name="Pecrix Y."/>
            <person name="Gamas P."/>
            <person name="Carrere S."/>
        </authorList>
    </citation>
    <scope>NUCLEOTIDE SEQUENCE</scope>
    <source>
        <tissue evidence="8">Leaves</tissue>
    </source>
</reference>
<dbReference type="AlphaFoldDB" id="G7L4B3"/>
<gene>
    <name evidence="7" type="ordered locus">MTR_7g031720</name>
    <name evidence="8" type="ORF">MtrunA17_Chr7g0226061</name>
</gene>
<dbReference type="PANTHER" id="PTHR31232:SF43">
    <property type="entry name" value="S-PROTEIN HOMOLOG 29-RELATED"/>
    <property type="match status" value="1"/>
</dbReference>
<dbReference type="GO" id="GO:0005576">
    <property type="term" value="C:extracellular region"/>
    <property type="evidence" value="ECO:0007669"/>
    <property type="project" value="UniProtKB-SubCell"/>
</dbReference>
<keyword evidence="3 6" id="KW-0713">Self-incompatibility</keyword>
<dbReference type="Pfam" id="PF05938">
    <property type="entry name" value="Self-incomp_S1"/>
    <property type="match status" value="1"/>
</dbReference>
<dbReference type="InterPro" id="IPR010264">
    <property type="entry name" value="Self-incomp_S1"/>
</dbReference>
<dbReference type="EMBL" id="CM001223">
    <property type="protein sequence ID" value="AES78441.1"/>
    <property type="molecule type" value="Genomic_DNA"/>
</dbReference>
<evidence type="ECO:0000256" key="3">
    <source>
        <dbReference type="ARBA" id="ARBA00022471"/>
    </source>
</evidence>
<dbReference type="GO" id="GO:0060320">
    <property type="term" value="P:rejection of self pollen"/>
    <property type="evidence" value="ECO:0007669"/>
    <property type="project" value="UniProtKB-KW"/>
</dbReference>
<comment type="subcellular location">
    <subcellularLocation>
        <location evidence="1 6">Secreted</location>
    </subcellularLocation>
</comment>
<sequence>MADSYPITFKFFILLVLTLAFGASNIEPKPFINCPNYPIDITIINDIYPDPQSVPTEFTLHCKSKDDDIGFHSISYSQQYVFSFQPSYVFWINTLFFCSFTWQGSPYRHYIDIYSQKRDGCNSLQWKMNRTGGSKWGQWYPWKSIEIMDVNSTSKL</sequence>
<feature type="signal peptide" evidence="6">
    <location>
        <begin position="1"/>
        <end position="28"/>
    </location>
</feature>
<name>G7L4B3_MEDTR</name>
<dbReference type="EMBL" id="PSQE01000007">
    <property type="protein sequence ID" value="RHN45052.1"/>
    <property type="molecule type" value="Genomic_DNA"/>
</dbReference>
<evidence type="ECO:0000313" key="8">
    <source>
        <dbReference type="EMBL" id="RHN45052.1"/>
    </source>
</evidence>
<evidence type="ECO:0000256" key="5">
    <source>
        <dbReference type="ARBA" id="ARBA00022729"/>
    </source>
</evidence>
<reference evidence="9" key="3">
    <citation type="submission" date="2015-04" db="UniProtKB">
        <authorList>
            <consortium name="EnsemblPlants"/>
        </authorList>
    </citation>
    <scope>IDENTIFICATION</scope>
    <source>
        <strain evidence="9">cv. Jemalong A17</strain>
    </source>
</reference>
<dbReference type="Gramene" id="rna39248">
    <property type="protein sequence ID" value="RHN45052.1"/>
    <property type="gene ID" value="gene39248"/>
</dbReference>
<feature type="chain" id="PRO_5014574015" description="S-protein homolog" evidence="6">
    <location>
        <begin position="29"/>
        <end position="156"/>
    </location>
</feature>